<dbReference type="PANTHER" id="PTHR43677:SF1">
    <property type="entry name" value="ACRYLYL-COA REDUCTASE ACUI-RELATED"/>
    <property type="match status" value="1"/>
</dbReference>
<feature type="non-terminal residue" evidence="2">
    <location>
        <position position="145"/>
    </location>
</feature>
<dbReference type="GO" id="GO:0043957">
    <property type="term" value="F:acryloyl-CoA reductase (NADPH) activity"/>
    <property type="evidence" value="ECO:0007669"/>
    <property type="project" value="TreeGrafter"/>
</dbReference>
<dbReference type="PANTHER" id="PTHR43677">
    <property type="entry name" value="SHORT-CHAIN DEHYDROGENASE/REDUCTASE"/>
    <property type="match status" value="1"/>
</dbReference>
<dbReference type="AlphaFoldDB" id="A0A382MGT0"/>
<protein>
    <recommendedName>
        <fullName evidence="1">Alcohol dehydrogenase-like N-terminal domain-containing protein</fullName>
    </recommendedName>
</protein>
<gene>
    <name evidence="2" type="ORF">METZ01_LOCUS299821</name>
</gene>
<dbReference type="EMBL" id="UINC01092948">
    <property type="protein sequence ID" value="SVC46967.1"/>
    <property type="molecule type" value="Genomic_DNA"/>
</dbReference>
<proteinExistence type="predicted"/>
<dbReference type="Pfam" id="PF08240">
    <property type="entry name" value="ADH_N"/>
    <property type="match status" value="1"/>
</dbReference>
<sequence length="145" mass="15407">MKGTFKAWWATEVDGKASVELRDVVDNDLAADEVTVGVKYSTINYKDGMAVQGNISKIMRAMPMAPGIDYAGVVEASDSAKFEVGDEVVLTGWGVGENVSGGLSQRARAKADWLVGKPDRLSLQQTMAIGTAGFTAMMSVLALED</sequence>
<dbReference type="Gene3D" id="3.40.50.720">
    <property type="entry name" value="NAD(P)-binding Rossmann-like Domain"/>
    <property type="match status" value="1"/>
</dbReference>
<organism evidence="2">
    <name type="scientific">marine metagenome</name>
    <dbReference type="NCBI Taxonomy" id="408172"/>
    <lineage>
        <taxon>unclassified sequences</taxon>
        <taxon>metagenomes</taxon>
        <taxon>ecological metagenomes</taxon>
    </lineage>
</organism>
<evidence type="ECO:0000313" key="2">
    <source>
        <dbReference type="EMBL" id="SVC46967.1"/>
    </source>
</evidence>
<accession>A0A382MGT0</accession>
<feature type="domain" description="Alcohol dehydrogenase-like N-terminal" evidence="1">
    <location>
        <begin position="31"/>
        <end position="119"/>
    </location>
</feature>
<dbReference type="InterPro" id="IPR051397">
    <property type="entry name" value="Zn-ADH-like_protein"/>
</dbReference>
<dbReference type="InterPro" id="IPR013154">
    <property type="entry name" value="ADH-like_N"/>
</dbReference>
<dbReference type="SUPFAM" id="SSF50129">
    <property type="entry name" value="GroES-like"/>
    <property type="match status" value="1"/>
</dbReference>
<dbReference type="InterPro" id="IPR011032">
    <property type="entry name" value="GroES-like_sf"/>
</dbReference>
<dbReference type="Gene3D" id="3.90.180.10">
    <property type="entry name" value="Medium-chain alcohol dehydrogenases, catalytic domain"/>
    <property type="match status" value="1"/>
</dbReference>
<name>A0A382MGT0_9ZZZZ</name>
<reference evidence="2" key="1">
    <citation type="submission" date="2018-05" db="EMBL/GenBank/DDBJ databases">
        <authorList>
            <person name="Lanie J.A."/>
            <person name="Ng W.-L."/>
            <person name="Kazmierczak K.M."/>
            <person name="Andrzejewski T.M."/>
            <person name="Davidsen T.M."/>
            <person name="Wayne K.J."/>
            <person name="Tettelin H."/>
            <person name="Glass J.I."/>
            <person name="Rusch D."/>
            <person name="Podicherti R."/>
            <person name="Tsui H.-C.T."/>
            <person name="Winkler M.E."/>
        </authorList>
    </citation>
    <scope>NUCLEOTIDE SEQUENCE</scope>
</reference>
<evidence type="ECO:0000259" key="1">
    <source>
        <dbReference type="Pfam" id="PF08240"/>
    </source>
</evidence>